<keyword evidence="1" id="KW-1133">Transmembrane helix</keyword>
<organism evidence="2 3">
    <name type="scientific">Methanoculleus chikugoensis</name>
    <dbReference type="NCBI Taxonomy" id="118126"/>
    <lineage>
        <taxon>Archaea</taxon>
        <taxon>Methanobacteriati</taxon>
        <taxon>Methanobacteriota</taxon>
        <taxon>Stenosarchaea group</taxon>
        <taxon>Methanomicrobia</taxon>
        <taxon>Methanomicrobiales</taxon>
        <taxon>Methanomicrobiaceae</taxon>
        <taxon>Methanoculleus</taxon>
    </lineage>
</organism>
<sequence>MEAEFLLALLVVAAVGLIYTGLSIATSLLSGVLAMILLRVVPVDEVYRPIDCGCSR</sequence>
<protein>
    <submittedName>
        <fullName evidence="2">Uncharacterized protein</fullName>
    </submittedName>
</protein>
<proteinExistence type="predicted"/>
<keyword evidence="3" id="KW-1185">Reference proteome</keyword>
<dbReference type="GeneID" id="66129980"/>
<evidence type="ECO:0000256" key="1">
    <source>
        <dbReference type="SAM" id="Phobius"/>
    </source>
</evidence>
<gene>
    <name evidence="2" type="ORF">MchiMG62_04810</name>
</gene>
<keyword evidence="1" id="KW-0472">Membrane</keyword>
<reference evidence="2 3" key="1">
    <citation type="submission" date="2019-06" db="EMBL/GenBank/DDBJ databases">
        <title>Complete genome sequence of Methanoculleus chikugoensis strain MG62.</title>
        <authorList>
            <person name="Asakawa S."/>
            <person name="Dianou D."/>
        </authorList>
    </citation>
    <scope>NUCLEOTIDE SEQUENCE [LARGE SCALE GENOMIC DNA]</scope>
    <source>
        <strain evidence="2 3">MG62</strain>
    </source>
</reference>
<dbReference type="Proteomes" id="UP000824969">
    <property type="component" value="Chromosome"/>
</dbReference>
<dbReference type="EMBL" id="AP019781">
    <property type="protein sequence ID" value="BBL67300.1"/>
    <property type="molecule type" value="Genomic_DNA"/>
</dbReference>
<evidence type="ECO:0000313" key="3">
    <source>
        <dbReference type="Proteomes" id="UP000824969"/>
    </source>
</evidence>
<name>A0ABM7H3W9_9EURY</name>
<accession>A0ABM7H3W9</accession>
<feature type="transmembrane region" description="Helical" evidence="1">
    <location>
        <begin position="6"/>
        <end position="38"/>
    </location>
</feature>
<dbReference type="RefSeq" id="WP_221057725.1">
    <property type="nucleotide sequence ID" value="NZ_AP019781.1"/>
</dbReference>
<keyword evidence="1" id="KW-0812">Transmembrane</keyword>
<evidence type="ECO:0000313" key="2">
    <source>
        <dbReference type="EMBL" id="BBL67300.1"/>
    </source>
</evidence>